<sequence length="108" mass="11839">MRPIRDNRGGSVQKGIPGSVIAASFTATRPQTVTPHRGEMLGSTLTRNVVAPAIQKANLPAATAVATIQLTTEGARQRRNPNRKVAIIKIVQKSIRHHVRWTYPTFPH</sequence>
<gene>
    <name evidence="1" type="ORF">EVAR_33900_1</name>
</gene>
<reference evidence="1 2" key="1">
    <citation type="journal article" date="2019" name="Commun. Biol.">
        <title>The bagworm genome reveals a unique fibroin gene that provides high tensile strength.</title>
        <authorList>
            <person name="Kono N."/>
            <person name="Nakamura H."/>
            <person name="Ohtoshi R."/>
            <person name="Tomita M."/>
            <person name="Numata K."/>
            <person name="Arakawa K."/>
        </authorList>
    </citation>
    <scope>NUCLEOTIDE SEQUENCE [LARGE SCALE GENOMIC DNA]</scope>
</reference>
<keyword evidence="2" id="KW-1185">Reference proteome</keyword>
<accession>A0A4C1WLH0</accession>
<organism evidence="1 2">
    <name type="scientific">Eumeta variegata</name>
    <name type="common">Bagworm moth</name>
    <name type="synonym">Eumeta japonica</name>
    <dbReference type="NCBI Taxonomy" id="151549"/>
    <lineage>
        <taxon>Eukaryota</taxon>
        <taxon>Metazoa</taxon>
        <taxon>Ecdysozoa</taxon>
        <taxon>Arthropoda</taxon>
        <taxon>Hexapoda</taxon>
        <taxon>Insecta</taxon>
        <taxon>Pterygota</taxon>
        <taxon>Neoptera</taxon>
        <taxon>Endopterygota</taxon>
        <taxon>Lepidoptera</taxon>
        <taxon>Glossata</taxon>
        <taxon>Ditrysia</taxon>
        <taxon>Tineoidea</taxon>
        <taxon>Psychidae</taxon>
        <taxon>Oiketicinae</taxon>
        <taxon>Eumeta</taxon>
    </lineage>
</organism>
<protein>
    <submittedName>
        <fullName evidence="1">Uncharacterized protein</fullName>
    </submittedName>
</protein>
<dbReference type="Proteomes" id="UP000299102">
    <property type="component" value="Unassembled WGS sequence"/>
</dbReference>
<comment type="caution">
    <text evidence="1">The sequence shown here is derived from an EMBL/GenBank/DDBJ whole genome shotgun (WGS) entry which is preliminary data.</text>
</comment>
<dbReference type="EMBL" id="BGZK01000575">
    <property type="protein sequence ID" value="GBP51149.1"/>
    <property type="molecule type" value="Genomic_DNA"/>
</dbReference>
<name>A0A4C1WLH0_EUMVA</name>
<evidence type="ECO:0000313" key="2">
    <source>
        <dbReference type="Proteomes" id="UP000299102"/>
    </source>
</evidence>
<evidence type="ECO:0000313" key="1">
    <source>
        <dbReference type="EMBL" id="GBP51149.1"/>
    </source>
</evidence>
<dbReference type="AlphaFoldDB" id="A0A4C1WLH0"/>
<proteinExistence type="predicted"/>